<feature type="region of interest" description="Disordered" evidence="1">
    <location>
        <begin position="186"/>
        <end position="220"/>
    </location>
</feature>
<dbReference type="AlphaFoldDB" id="A0A139HLF0"/>
<comment type="caution">
    <text evidence="2">The sequence shown here is derived from an EMBL/GenBank/DDBJ whole genome shotgun (WGS) entry which is preliminary data.</text>
</comment>
<feature type="compositionally biased region" description="Low complexity" evidence="1">
    <location>
        <begin position="188"/>
        <end position="208"/>
    </location>
</feature>
<reference evidence="2 3" key="1">
    <citation type="submission" date="2015-07" db="EMBL/GenBank/DDBJ databases">
        <title>Comparative genomics of the Sigatoka disease complex on banana suggests a link between parallel evolutionary changes in Pseudocercospora fijiensis and Pseudocercospora eumusae and increased virulence on the banana host.</title>
        <authorList>
            <person name="Chang T.-C."/>
            <person name="Salvucci A."/>
            <person name="Crous P.W."/>
            <person name="Stergiopoulos I."/>
        </authorList>
    </citation>
    <scope>NUCLEOTIDE SEQUENCE [LARGE SCALE GENOMIC DNA]</scope>
    <source>
        <strain evidence="2 3">CBS 114824</strain>
    </source>
</reference>
<name>A0A139HLF0_9PEZI</name>
<proteinExistence type="predicted"/>
<evidence type="ECO:0000313" key="3">
    <source>
        <dbReference type="Proteomes" id="UP000070133"/>
    </source>
</evidence>
<evidence type="ECO:0000313" key="2">
    <source>
        <dbReference type="EMBL" id="KXT03294.1"/>
    </source>
</evidence>
<dbReference type="EMBL" id="LFZN01000032">
    <property type="protein sequence ID" value="KXT03294.1"/>
    <property type="molecule type" value="Genomic_DNA"/>
</dbReference>
<keyword evidence="3" id="KW-1185">Reference proteome</keyword>
<organism evidence="2 3">
    <name type="scientific">Pseudocercospora eumusae</name>
    <dbReference type="NCBI Taxonomy" id="321146"/>
    <lineage>
        <taxon>Eukaryota</taxon>
        <taxon>Fungi</taxon>
        <taxon>Dikarya</taxon>
        <taxon>Ascomycota</taxon>
        <taxon>Pezizomycotina</taxon>
        <taxon>Dothideomycetes</taxon>
        <taxon>Dothideomycetidae</taxon>
        <taxon>Mycosphaerellales</taxon>
        <taxon>Mycosphaerellaceae</taxon>
        <taxon>Pseudocercospora</taxon>
    </lineage>
</organism>
<accession>A0A139HLF0</accession>
<evidence type="ECO:0000256" key="1">
    <source>
        <dbReference type="SAM" id="MobiDB-lite"/>
    </source>
</evidence>
<dbReference type="Proteomes" id="UP000070133">
    <property type="component" value="Unassembled WGS sequence"/>
</dbReference>
<feature type="region of interest" description="Disordered" evidence="1">
    <location>
        <begin position="137"/>
        <end position="161"/>
    </location>
</feature>
<sequence length="318" mass="35074">MTRLRGVASVLDGRIHAPPHELQGLIFDFTLSTDSNRFIAVTSNYPAPSQLQISRKSRDVAATRDYTSNIFTFVTKGNEYDDVFKFIKKLWTAQQAQVAAAADPRMLSHQSTSCELVPGTNYQCPAVIPTQSLTATPARPRTHENTWNLPRHSMPITSSYPKPESTQIYVASGATLNYYTCSANTHRQPAAPQQPTTQAAQTQSASTAIVQGAGARRQHTSGVVQNIRAAGLDRHDIIAWLRRKFPGASNKAALEVSRAFKGIGGEQYQVRIPRHLTSHELQELDAEREVDESDSESSSESSDDEVIQPKFSESELSF</sequence>
<feature type="region of interest" description="Disordered" evidence="1">
    <location>
        <begin position="279"/>
        <end position="318"/>
    </location>
</feature>
<gene>
    <name evidence="2" type="ORF">AC578_4815</name>
</gene>
<feature type="compositionally biased region" description="Acidic residues" evidence="1">
    <location>
        <begin position="288"/>
        <end position="306"/>
    </location>
</feature>
<protein>
    <submittedName>
        <fullName evidence="2">Uncharacterized protein</fullName>
    </submittedName>
</protein>